<keyword evidence="4 5" id="KW-0670">Pyruvate</keyword>
<dbReference type="GO" id="GO:0008813">
    <property type="term" value="F:chorismate lyase activity"/>
    <property type="evidence" value="ECO:0007669"/>
    <property type="project" value="UniProtKB-UniRule"/>
</dbReference>
<feature type="binding site" evidence="5">
    <location>
        <position position="114"/>
    </location>
    <ligand>
        <name>substrate</name>
    </ligand>
</feature>
<sequence>MRPGSLRQAQWHAHVNAVNAPPALRHWLTGGGSLTAKLKAHSQAFRVQCLHQKTSRCLTDEAAIIGLHRAGRVWEREVLLRCDNKPAVFGHTVVPMQATATDWPLFSALGERSLGTTLFGDRMVRRGELEFARLRAGHPLVQRAQAALALEGQRAGEQALFFARRCLYQRHQGLLLVTEVFLPAVLELTSVTRTVATDTLINKA</sequence>
<dbReference type="AlphaFoldDB" id="A0AAJ4MRU4"/>
<dbReference type="InterPro" id="IPR007440">
    <property type="entry name" value="Chorismate--pyruvate_lyase"/>
</dbReference>
<gene>
    <name evidence="5" type="primary">ubiC</name>
    <name evidence="6" type="ORF">J3P46_25645</name>
</gene>
<protein>
    <recommendedName>
        <fullName evidence="5">Probable chorismate pyruvate-lyase</fullName>
        <shortName evidence="5">CL</shortName>
        <shortName evidence="5">CPL</shortName>
        <ecNumber evidence="5">4.1.3.40</ecNumber>
    </recommendedName>
</protein>
<dbReference type="SUPFAM" id="SSF64288">
    <property type="entry name" value="Chorismate lyase-like"/>
    <property type="match status" value="1"/>
</dbReference>
<feature type="binding site" evidence="5">
    <location>
        <position position="76"/>
    </location>
    <ligand>
        <name>substrate</name>
    </ligand>
</feature>
<accession>A0AAJ4MRU4</accession>
<keyword evidence="3 5" id="KW-0456">Lyase</keyword>
<evidence type="ECO:0000256" key="2">
    <source>
        <dbReference type="ARBA" id="ARBA00022688"/>
    </source>
</evidence>
<evidence type="ECO:0000313" key="7">
    <source>
        <dbReference type="Proteomes" id="UP000662821"/>
    </source>
</evidence>
<proteinExistence type="inferred from homology"/>
<evidence type="ECO:0000256" key="1">
    <source>
        <dbReference type="ARBA" id="ARBA00022490"/>
    </source>
</evidence>
<dbReference type="PANTHER" id="PTHR38683:SF1">
    <property type="entry name" value="CHORISMATE PYRUVATE-LYASE"/>
    <property type="match status" value="1"/>
</dbReference>
<dbReference type="RefSeq" id="WP_070281552.1">
    <property type="nucleotide sequence ID" value="NZ_CP048832.1"/>
</dbReference>
<comment type="pathway">
    <text evidence="5">Cofactor biosynthesis; ubiquinone biosynthesis.</text>
</comment>
<dbReference type="EC" id="4.1.3.40" evidence="5"/>
<dbReference type="GeneID" id="56948774"/>
<dbReference type="GO" id="GO:0006744">
    <property type="term" value="P:ubiquinone biosynthetic process"/>
    <property type="evidence" value="ECO:0007669"/>
    <property type="project" value="UniProtKB-UniRule"/>
</dbReference>
<keyword evidence="2 5" id="KW-0831">Ubiquinone biosynthesis</keyword>
<dbReference type="PANTHER" id="PTHR38683">
    <property type="entry name" value="CHORISMATE PYRUVATE-LYASE"/>
    <property type="match status" value="1"/>
</dbReference>
<comment type="catalytic activity">
    <reaction evidence="5">
        <text>chorismate = 4-hydroxybenzoate + pyruvate</text>
        <dbReference type="Rhea" id="RHEA:16505"/>
        <dbReference type="ChEBI" id="CHEBI:15361"/>
        <dbReference type="ChEBI" id="CHEBI:17879"/>
        <dbReference type="ChEBI" id="CHEBI:29748"/>
        <dbReference type="EC" id="4.1.3.40"/>
    </reaction>
</comment>
<reference evidence="6 7" key="1">
    <citation type="submission" date="2021-03" db="EMBL/GenBank/DDBJ databases">
        <title>Draft genome sequence of Janthinobacterium sp. strain PLB02 isolated from infected primmorphs (Lubomirskia baicalensis).</title>
        <authorList>
            <person name="Chernogor L.I."/>
            <person name="Belikov S.I."/>
            <person name="Petrushin I.S."/>
        </authorList>
    </citation>
    <scope>NUCLEOTIDE SEQUENCE [LARGE SCALE GENOMIC DNA]</scope>
    <source>
        <strain evidence="6 7">PLB02</strain>
    </source>
</reference>
<evidence type="ECO:0000256" key="5">
    <source>
        <dbReference type="HAMAP-Rule" id="MF_01632"/>
    </source>
</evidence>
<comment type="similarity">
    <text evidence="5">Belongs to the UbiC family.</text>
</comment>
<comment type="subcellular location">
    <subcellularLocation>
        <location evidence="5">Cytoplasm</location>
    </subcellularLocation>
</comment>
<comment type="caution">
    <text evidence="5">Lacks conserved residue(s) required for the propagation of feature annotation.</text>
</comment>
<evidence type="ECO:0000313" key="6">
    <source>
        <dbReference type="EMBL" id="QSX95970.1"/>
    </source>
</evidence>
<dbReference type="GO" id="GO:0042866">
    <property type="term" value="P:pyruvate biosynthetic process"/>
    <property type="evidence" value="ECO:0007669"/>
    <property type="project" value="UniProtKB-UniRule"/>
</dbReference>
<dbReference type="Gene3D" id="3.40.1410.10">
    <property type="entry name" value="Chorismate lyase-like"/>
    <property type="match status" value="1"/>
</dbReference>
<organism evidence="6 7">
    <name type="scientific">Janthinobacterium lividum</name>
    <dbReference type="NCBI Taxonomy" id="29581"/>
    <lineage>
        <taxon>Bacteria</taxon>
        <taxon>Pseudomonadati</taxon>
        <taxon>Pseudomonadota</taxon>
        <taxon>Betaproteobacteria</taxon>
        <taxon>Burkholderiales</taxon>
        <taxon>Oxalobacteraceae</taxon>
        <taxon>Janthinobacterium</taxon>
    </lineage>
</organism>
<dbReference type="Pfam" id="PF04345">
    <property type="entry name" value="Chor_lyase"/>
    <property type="match status" value="1"/>
</dbReference>
<dbReference type="GO" id="GO:0005829">
    <property type="term" value="C:cytosol"/>
    <property type="evidence" value="ECO:0007669"/>
    <property type="project" value="TreeGrafter"/>
</dbReference>
<dbReference type="InterPro" id="IPR028978">
    <property type="entry name" value="Chorismate_lyase_/UTRA_dom_sf"/>
</dbReference>
<feature type="binding site" evidence="5">
    <location>
        <position position="179"/>
    </location>
    <ligand>
        <name>substrate</name>
    </ligand>
</feature>
<comment type="function">
    <text evidence="5">Removes the pyruvyl group from chorismate, with concomitant aromatization of the ring, to provide 4-hydroxybenzoate (4HB) for the ubiquinone pathway.</text>
</comment>
<dbReference type="EMBL" id="CP071520">
    <property type="protein sequence ID" value="QSX95970.1"/>
    <property type="molecule type" value="Genomic_DNA"/>
</dbReference>
<dbReference type="Proteomes" id="UP000662821">
    <property type="component" value="Chromosome"/>
</dbReference>
<dbReference type="HAMAP" id="MF_01632">
    <property type="entry name" value="UbiC"/>
    <property type="match status" value="1"/>
</dbReference>
<evidence type="ECO:0000256" key="3">
    <source>
        <dbReference type="ARBA" id="ARBA00023239"/>
    </source>
</evidence>
<name>A0AAJ4MRU4_9BURK</name>
<evidence type="ECO:0000256" key="4">
    <source>
        <dbReference type="ARBA" id="ARBA00023317"/>
    </source>
</evidence>
<keyword evidence="1 5" id="KW-0963">Cytoplasm</keyword>